<protein>
    <submittedName>
        <fullName evidence="5">Methyltransferase domain-containing protein</fullName>
    </submittedName>
</protein>
<dbReference type="AlphaFoldDB" id="A0A3P3W716"/>
<comment type="caution">
    <text evidence="5">The sequence shown here is derived from an EMBL/GenBank/DDBJ whole genome shotgun (WGS) entry which is preliminary data.</text>
</comment>
<keyword evidence="2 5" id="KW-0489">Methyltransferase</keyword>
<evidence type="ECO:0000313" key="5">
    <source>
        <dbReference type="EMBL" id="RRJ88463.1"/>
    </source>
</evidence>
<dbReference type="CDD" id="cd02440">
    <property type="entry name" value="AdoMet_MTases"/>
    <property type="match status" value="1"/>
</dbReference>
<evidence type="ECO:0000256" key="3">
    <source>
        <dbReference type="ARBA" id="ARBA00022679"/>
    </source>
</evidence>
<dbReference type="Gene3D" id="3.40.50.150">
    <property type="entry name" value="Vaccinia Virus protein VP39"/>
    <property type="match status" value="1"/>
</dbReference>
<dbReference type="Pfam" id="PF05724">
    <property type="entry name" value="TPMT"/>
    <property type="match status" value="1"/>
</dbReference>
<keyword evidence="4" id="KW-0949">S-adenosyl-L-methionine</keyword>
<evidence type="ECO:0000256" key="2">
    <source>
        <dbReference type="ARBA" id="ARBA00022603"/>
    </source>
</evidence>
<accession>A0A3P3W716</accession>
<keyword evidence="1" id="KW-0597">Phosphoprotein</keyword>
<dbReference type="RefSeq" id="WP_125019926.1">
    <property type="nucleotide sequence ID" value="NZ_RQVQ01000040.1"/>
</dbReference>
<dbReference type="OrthoDB" id="9778208at2"/>
<evidence type="ECO:0000256" key="1">
    <source>
        <dbReference type="ARBA" id="ARBA00022553"/>
    </source>
</evidence>
<sequence>MNQTLNKEYWKKRYQENEIGWDAGSVTTPIKEFIDQLNDTNVKILIPGAGNAYEAEYLWKCGFKNIFVIDIVEEPLQNLKSRIPDFPDEQLILGDFFELKDSYDLILEQTFFCALNPNLREAYVKQMFSLLKPNGKLAGVLFDFPLTKQEPPFGGDYQMYLSLFNPIFAIKKFEACYNSIKPRAGKEFFILLEKL</sequence>
<dbReference type="GO" id="GO:0008757">
    <property type="term" value="F:S-adenosylmethionine-dependent methyltransferase activity"/>
    <property type="evidence" value="ECO:0007669"/>
    <property type="project" value="InterPro"/>
</dbReference>
<dbReference type="InterPro" id="IPR029063">
    <property type="entry name" value="SAM-dependent_MTases_sf"/>
</dbReference>
<keyword evidence="3 5" id="KW-0808">Transferase</keyword>
<dbReference type="GO" id="GO:0032259">
    <property type="term" value="P:methylation"/>
    <property type="evidence" value="ECO:0007669"/>
    <property type="project" value="UniProtKB-KW"/>
</dbReference>
<evidence type="ECO:0000256" key="4">
    <source>
        <dbReference type="ARBA" id="ARBA00022691"/>
    </source>
</evidence>
<evidence type="ECO:0000313" key="6">
    <source>
        <dbReference type="Proteomes" id="UP000275719"/>
    </source>
</evidence>
<proteinExistence type="predicted"/>
<name>A0A3P3W716_9FLAO</name>
<dbReference type="SUPFAM" id="SSF53335">
    <property type="entry name" value="S-adenosyl-L-methionine-dependent methyltransferases"/>
    <property type="match status" value="1"/>
</dbReference>
<dbReference type="InterPro" id="IPR008854">
    <property type="entry name" value="TPMT"/>
</dbReference>
<reference evidence="5 6" key="1">
    <citation type="submission" date="2018-11" db="EMBL/GenBank/DDBJ databases">
        <title>Flavobacterium sp. nov., YIM 102701-2 draft genome.</title>
        <authorList>
            <person name="Li G."/>
            <person name="Jiang Y."/>
        </authorList>
    </citation>
    <scope>NUCLEOTIDE SEQUENCE [LARGE SCALE GENOMIC DNA]</scope>
    <source>
        <strain evidence="5 6">YIM 102701-2</strain>
    </source>
</reference>
<dbReference type="Proteomes" id="UP000275719">
    <property type="component" value="Unassembled WGS sequence"/>
</dbReference>
<dbReference type="EMBL" id="RQVQ01000040">
    <property type="protein sequence ID" value="RRJ88463.1"/>
    <property type="molecule type" value="Genomic_DNA"/>
</dbReference>
<dbReference type="PANTHER" id="PTHR32183">
    <property type="match status" value="1"/>
</dbReference>
<dbReference type="PROSITE" id="PS51585">
    <property type="entry name" value="SAM_MT_TPMT"/>
    <property type="match status" value="1"/>
</dbReference>
<organism evidence="5 6">
    <name type="scientific">Paenimyroides tangerinum</name>
    <dbReference type="NCBI Taxonomy" id="2488728"/>
    <lineage>
        <taxon>Bacteria</taxon>
        <taxon>Pseudomonadati</taxon>
        <taxon>Bacteroidota</taxon>
        <taxon>Flavobacteriia</taxon>
        <taxon>Flavobacteriales</taxon>
        <taxon>Flavobacteriaceae</taxon>
        <taxon>Paenimyroides</taxon>
    </lineage>
</organism>
<gene>
    <name evidence="5" type="ORF">EG240_13700</name>
</gene>
<keyword evidence="6" id="KW-1185">Reference proteome</keyword>
<dbReference type="PANTHER" id="PTHR32183:SF6">
    <property type="entry name" value="CYSTEINE SULFINATE DESULFINASE_CYSTEINE DESULFURASE AND RELATED ENZYMES"/>
    <property type="match status" value="1"/>
</dbReference>